<sequence length="275" mass="29032">MPEPSQEVPLVRAVSADGFSNPILYIEELRRLPLNRSRAPAPGTALVFRHRSGRLHSPPGGYTAGEMFFLGPRLGYRIDTTPHGFSMSFEVAAAHMVSVQGRWTVTEPADAVVERISDPAYHCMIVLRDRIAGALPPGPLPLTDLRERMAGAFAEDLTVPGGLRLTGLRAHVAPAETFTGDRVIQVLAADDDDDVEPGDPGEAGSVQLLQELADLAGRAVAEHGAGGTAGQALARFQELVTRMGGMLTPGAARPDAARPDAAPPETAPSGADRRG</sequence>
<feature type="compositionally biased region" description="Low complexity" evidence="1">
    <location>
        <begin position="248"/>
        <end position="260"/>
    </location>
</feature>
<name>A0A2T0K2T8_9ACTN</name>
<dbReference type="Proteomes" id="UP000239415">
    <property type="component" value="Unassembled WGS sequence"/>
</dbReference>
<keyword evidence="3" id="KW-1185">Reference proteome</keyword>
<dbReference type="AlphaFoldDB" id="A0A2T0K2T8"/>
<feature type="region of interest" description="Disordered" evidence="1">
    <location>
        <begin position="245"/>
        <end position="275"/>
    </location>
</feature>
<accession>A0A2T0K2T8</accession>
<reference evidence="2 3" key="1">
    <citation type="submission" date="2018-03" db="EMBL/GenBank/DDBJ databases">
        <title>Genomic Encyclopedia of Archaeal and Bacterial Type Strains, Phase II (KMG-II): from individual species to whole genera.</title>
        <authorList>
            <person name="Goeker M."/>
        </authorList>
    </citation>
    <scope>NUCLEOTIDE SEQUENCE [LARGE SCALE GENOMIC DNA]</scope>
    <source>
        <strain evidence="2 3">DSM 43146</strain>
    </source>
</reference>
<organism evidence="2 3">
    <name type="scientific">Actinoplanes italicus</name>
    <dbReference type="NCBI Taxonomy" id="113567"/>
    <lineage>
        <taxon>Bacteria</taxon>
        <taxon>Bacillati</taxon>
        <taxon>Actinomycetota</taxon>
        <taxon>Actinomycetes</taxon>
        <taxon>Micromonosporales</taxon>
        <taxon>Micromonosporaceae</taxon>
        <taxon>Actinoplanes</taxon>
    </lineage>
</organism>
<dbReference type="EMBL" id="PVMZ01000017">
    <property type="protein sequence ID" value="PRX16950.1"/>
    <property type="molecule type" value="Genomic_DNA"/>
</dbReference>
<evidence type="ECO:0000313" key="2">
    <source>
        <dbReference type="EMBL" id="PRX16950.1"/>
    </source>
</evidence>
<evidence type="ECO:0000313" key="3">
    <source>
        <dbReference type="Proteomes" id="UP000239415"/>
    </source>
</evidence>
<evidence type="ECO:0000256" key="1">
    <source>
        <dbReference type="SAM" id="MobiDB-lite"/>
    </source>
</evidence>
<comment type="caution">
    <text evidence="2">The sequence shown here is derived from an EMBL/GenBank/DDBJ whole genome shotgun (WGS) entry which is preliminary data.</text>
</comment>
<protein>
    <submittedName>
        <fullName evidence="2">Uncharacterized protein</fullName>
    </submittedName>
</protein>
<gene>
    <name evidence="2" type="ORF">CLV67_1176</name>
</gene>
<proteinExistence type="predicted"/>